<feature type="domain" description="Methyltransferase" evidence="1">
    <location>
        <begin position="171"/>
        <end position="278"/>
    </location>
</feature>
<dbReference type="PANTHER" id="PTHR45128">
    <property type="entry name" value="METHYLTRANSFERASE TYPE 11"/>
    <property type="match status" value="1"/>
</dbReference>
<dbReference type="InterPro" id="IPR029063">
    <property type="entry name" value="SAM-dependent_MTases_sf"/>
</dbReference>
<dbReference type="GO" id="GO:0032259">
    <property type="term" value="P:methylation"/>
    <property type="evidence" value="ECO:0007669"/>
    <property type="project" value="UniProtKB-KW"/>
</dbReference>
<dbReference type="InterPro" id="IPR053173">
    <property type="entry name" value="SAM-binding_MTase"/>
</dbReference>
<dbReference type="InterPro" id="IPR025714">
    <property type="entry name" value="Methyltranfer_dom"/>
</dbReference>
<dbReference type="Proteomes" id="UP001499924">
    <property type="component" value="Unassembled WGS sequence"/>
</dbReference>
<dbReference type="EMBL" id="BAAAVV010000002">
    <property type="protein sequence ID" value="GAA3159354.1"/>
    <property type="molecule type" value="Genomic_DNA"/>
</dbReference>
<accession>A0ABP6NX03</accession>
<dbReference type="SUPFAM" id="SSF46785">
    <property type="entry name" value="Winged helix' DNA-binding domain"/>
    <property type="match status" value="1"/>
</dbReference>
<dbReference type="InterPro" id="IPR048711">
    <property type="entry name" value="WHD_Rv2258c"/>
</dbReference>
<comment type="caution">
    <text evidence="3">The sequence shown here is derived from an EMBL/GenBank/DDBJ whole genome shotgun (WGS) entry which is preliminary data.</text>
</comment>
<evidence type="ECO:0000313" key="3">
    <source>
        <dbReference type="EMBL" id="GAA3159354.1"/>
    </source>
</evidence>
<dbReference type="Gene3D" id="1.10.10.10">
    <property type="entry name" value="Winged helix-like DNA-binding domain superfamily/Winged helix DNA-binding domain"/>
    <property type="match status" value="1"/>
</dbReference>
<gene>
    <name evidence="3" type="ORF">GCM10010531_08410</name>
</gene>
<dbReference type="InterPro" id="IPR036390">
    <property type="entry name" value="WH_DNA-bd_sf"/>
</dbReference>
<evidence type="ECO:0000259" key="1">
    <source>
        <dbReference type="Pfam" id="PF13847"/>
    </source>
</evidence>
<dbReference type="CDD" id="cd02440">
    <property type="entry name" value="AdoMet_MTases"/>
    <property type="match status" value="1"/>
</dbReference>
<evidence type="ECO:0000259" key="2">
    <source>
        <dbReference type="Pfam" id="PF21320"/>
    </source>
</evidence>
<name>A0ABP6NX03_9ACTN</name>
<proteinExistence type="predicted"/>
<keyword evidence="4" id="KW-1185">Reference proteome</keyword>
<keyword evidence="3" id="KW-0808">Transferase</keyword>
<feature type="domain" description="S-adenosylmethionine-dependent methyltransferase Rv2258c-like winged HTH" evidence="2">
    <location>
        <begin position="28"/>
        <end position="96"/>
    </location>
</feature>
<dbReference type="GO" id="GO:0008168">
    <property type="term" value="F:methyltransferase activity"/>
    <property type="evidence" value="ECO:0007669"/>
    <property type="project" value="UniProtKB-KW"/>
</dbReference>
<dbReference type="RefSeq" id="WP_344687315.1">
    <property type="nucleotide sequence ID" value="NZ_BAAAVV010000002.1"/>
</dbReference>
<keyword evidence="3" id="KW-0489">Methyltransferase</keyword>
<organism evidence="3 4">
    <name type="scientific">Blastococcus jejuensis</name>
    <dbReference type="NCBI Taxonomy" id="351224"/>
    <lineage>
        <taxon>Bacteria</taxon>
        <taxon>Bacillati</taxon>
        <taxon>Actinomycetota</taxon>
        <taxon>Actinomycetes</taxon>
        <taxon>Geodermatophilales</taxon>
        <taxon>Geodermatophilaceae</taxon>
        <taxon>Blastococcus</taxon>
    </lineage>
</organism>
<sequence>MAIDTDKLNEFLGRFVTDLGATMAAGNIVVGHRLGLYRALGEQPATATQLAHRTGTDPRYVAEWLRGQAAGGYVERTVDGGEETYSLSEEQALCLTSPDNPVYAPGAFLFALGTLKAEPRITEAVRTGGGVGWHEHDADVFVGCEQFFRPGYLGNLDAWIGSLDGVEEKLRSGIRVADVGCGLGASSVLMAQKWPASQISGSDYHGGSIELARKRAAEAGVTDRVTFETAGAQTFAGRDYDLVTTFDCLHDMGDPLTAARHIRQSLAPDGTWMIVEPFAQDDPSGNQNPVGRVYYNFSTFLCLPNAMSQPGGYTLGAQAGEAAIRRVVTDAGFTRFARVAETPFNLVYEARP</sequence>
<dbReference type="SUPFAM" id="SSF53335">
    <property type="entry name" value="S-adenosyl-L-methionine-dependent methyltransferases"/>
    <property type="match status" value="1"/>
</dbReference>
<dbReference type="PANTHER" id="PTHR45128:SF2">
    <property type="entry name" value="METHYLTRANSFERASE DOMAIN-CONTAINING PROTEIN"/>
    <property type="match status" value="1"/>
</dbReference>
<dbReference type="Pfam" id="PF13847">
    <property type="entry name" value="Methyltransf_31"/>
    <property type="match status" value="1"/>
</dbReference>
<dbReference type="Pfam" id="PF21320">
    <property type="entry name" value="WHD_Rv2258c"/>
    <property type="match status" value="1"/>
</dbReference>
<evidence type="ECO:0000313" key="4">
    <source>
        <dbReference type="Proteomes" id="UP001499924"/>
    </source>
</evidence>
<dbReference type="Gene3D" id="3.40.50.150">
    <property type="entry name" value="Vaccinia Virus protein VP39"/>
    <property type="match status" value="1"/>
</dbReference>
<dbReference type="InterPro" id="IPR036388">
    <property type="entry name" value="WH-like_DNA-bd_sf"/>
</dbReference>
<protein>
    <submittedName>
        <fullName evidence="3">Class I SAM-dependent methyltransferase</fullName>
    </submittedName>
</protein>
<reference evidence="4" key="1">
    <citation type="journal article" date="2019" name="Int. J. Syst. Evol. Microbiol.">
        <title>The Global Catalogue of Microorganisms (GCM) 10K type strain sequencing project: providing services to taxonomists for standard genome sequencing and annotation.</title>
        <authorList>
            <consortium name="The Broad Institute Genomics Platform"/>
            <consortium name="The Broad Institute Genome Sequencing Center for Infectious Disease"/>
            <person name="Wu L."/>
            <person name="Ma J."/>
        </authorList>
    </citation>
    <scope>NUCLEOTIDE SEQUENCE [LARGE SCALE GENOMIC DNA]</scope>
    <source>
        <strain evidence="4">JCM 15614</strain>
    </source>
</reference>